<dbReference type="InterPro" id="IPR013013">
    <property type="entry name" value="PTS_EIIC_1"/>
</dbReference>
<keyword evidence="8 10" id="KW-0472">Membrane</keyword>
<dbReference type="PANTHER" id="PTHR30009:SF4">
    <property type="entry name" value="PTS SYSTEM N-ACETYLGLUCOSAMINE-SPECIFIC EIICBA COMPONENT"/>
    <property type="match status" value="1"/>
</dbReference>
<reference evidence="12 13" key="1">
    <citation type="submission" date="2020-08" db="EMBL/GenBank/DDBJ databases">
        <title>Genomic Encyclopedia of Type Strains, Phase III (KMG-III): the genomes of soil and plant-associated and newly described type strains.</title>
        <authorList>
            <person name="Whitman W."/>
        </authorList>
    </citation>
    <scope>NUCLEOTIDE SEQUENCE [LARGE SCALE GENOMIC DNA]</scope>
    <source>
        <strain evidence="12 13">CECT 8640</strain>
    </source>
</reference>
<name>A0A841CSK1_9PSEU</name>
<evidence type="ECO:0000313" key="12">
    <source>
        <dbReference type="EMBL" id="MBB5959128.1"/>
    </source>
</evidence>
<feature type="region of interest" description="Disordered" evidence="9">
    <location>
        <begin position="400"/>
        <end position="437"/>
    </location>
</feature>
<evidence type="ECO:0000256" key="8">
    <source>
        <dbReference type="ARBA" id="ARBA00023136"/>
    </source>
</evidence>
<dbReference type="GO" id="GO:0090563">
    <property type="term" value="F:protein-phosphocysteine-sugar phosphotransferase activity"/>
    <property type="evidence" value="ECO:0007669"/>
    <property type="project" value="TreeGrafter"/>
</dbReference>
<feature type="transmembrane region" description="Helical" evidence="10">
    <location>
        <begin position="168"/>
        <end position="191"/>
    </location>
</feature>
<comment type="caution">
    <text evidence="12">The sequence shown here is derived from an EMBL/GenBank/DDBJ whole genome shotgun (WGS) entry which is preliminary data.</text>
</comment>
<dbReference type="EMBL" id="JACHJN010000010">
    <property type="protein sequence ID" value="MBB5959128.1"/>
    <property type="molecule type" value="Genomic_DNA"/>
</dbReference>
<evidence type="ECO:0000256" key="6">
    <source>
        <dbReference type="ARBA" id="ARBA00022692"/>
    </source>
</evidence>
<comment type="subcellular location">
    <subcellularLocation>
        <location evidence="1">Cell membrane</location>
        <topology evidence="1">Multi-pass membrane protein</topology>
    </subcellularLocation>
</comment>
<feature type="transmembrane region" description="Helical" evidence="10">
    <location>
        <begin position="318"/>
        <end position="341"/>
    </location>
</feature>
<dbReference type="Pfam" id="PF02378">
    <property type="entry name" value="PTS_EIIC"/>
    <property type="match status" value="1"/>
</dbReference>
<feature type="transmembrane region" description="Helical" evidence="10">
    <location>
        <begin position="70"/>
        <end position="87"/>
    </location>
</feature>
<feature type="transmembrane region" description="Helical" evidence="10">
    <location>
        <begin position="94"/>
        <end position="112"/>
    </location>
</feature>
<keyword evidence="2" id="KW-0813">Transport</keyword>
<dbReference type="PROSITE" id="PS51103">
    <property type="entry name" value="PTS_EIIC_TYPE_1"/>
    <property type="match status" value="1"/>
</dbReference>
<dbReference type="GO" id="GO:0008982">
    <property type="term" value="F:protein-N(PI)-phosphohistidine-sugar phosphotransferase activity"/>
    <property type="evidence" value="ECO:0007669"/>
    <property type="project" value="InterPro"/>
</dbReference>
<dbReference type="GO" id="GO:0015764">
    <property type="term" value="P:N-acetylglucosamine transport"/>
    <property type="evidence" value="ECO:0007669"/>
    <property type="project" value="TreeGrafter"/>
</dbReference>
<evidence type="ECO:0000256" key="9">
    <source>
        <dbReference type="SAM" id="MobiDB-lite"/>
    </source>
</evidence>
<dbReference type="GO" id="GO:0005886">
    <property type="term" value="C:plasma membrane"/>
    <property type="evidence" value="ECO:0007669"/>
    <property type="project" value="UniProtKB-SubCell"/>
</dbReference>
<dbReference type="GO" id="GO:0009401">
    <property type="term" value="P:phosphoenolpyruvate-dependent sugar phosphotransferase system"/>
    <property type="evidence" value="ECO:0007669"/>
    <property type="project" value="UniProtKB-KW"/>
</dbReference>
<evidence type="ECO:0000256" key="3">
    <source>
        <dbReference type="ARBA" id="ARBA00022475"/>
    </source>
</evidence>
<evidence type="ECO:0000256" key="7">
    <source>
        <dbReference type="ARBA" id="ARBA00022989"/>
    </source>
</evidence>
<protein>
    <submittedName>
        <fullName evidence="12">PTS system N-acetylglucosamine-specific IIC component</fullName>
    </submittedName>
</protein>
<organism evidence="12 13">
    <name type="scientific">Saccharothrix tamanrassetensis</name>
    <dbReference type="NCBI Taxonomy" id="1051531"/>
    <lineage>
        <taxon>Bacteria</taxon>
        <taxon>Bacillati</taxon>
        <taxon>Actinomycetota</taxon>
        <taxon>Actinomycetes</taxon>
        <taxon>Pseudonocardiales</taxon>
        <taxon>Pseudonocardiaceae</taxon>
        <taxon>Saccharothrix</taxon>
    </lineage>
</organism>
<evidence type="ECO:0000256" key="2">
    <source>
        <dbReference type="ARBA" id="ARBA00022448"/>
    </source>
</evidence>
<sequence>MSASAPQAVGGRDIKGLATLQRFGRSLMLPIAALPVAGLLARLGQPDLLGKDGLGWDKVAAVIGNAGDSILSNLPLLFAVGIAIGFARRGDGSTALAAVVGYVVMQGVFKAMSPLVLDQPTDPAAAPVLIDYRVLGGIVVGLITAVLWQKYHRIKLPPYLAFFGGRRFVPILVAGVMLLVAVLLGLVYPAFNSGIRSLGEAVTGSTIIGAGVFGVVNRLLIPLGLHHIINNVVWFQFGEYTDATGKVVHGDIPRFLAHDPTAGTFQTGFFPIMMFALPAAALAIVHTARPAQKKLIAGIMGSAALTAFITGVTEPLEFAFMFVAWPLYLIHAVLTGTSLAITNALDIHDGFFFSAGAIDMILNWGIATKPWLLIIIGLVYAVIYYFLFRFVITKWNLRTPGRDDDEDPAADASVVEGSGVEEKEEVRRRDSPRPDKA</sequence>
<keyword evidence="7 10" id="KW-1133">Transmembrane helix</keyword>
<evidence type="ECO:0000256" key="4">
    <source>
        <dbReference type="ARBA" id="ARBA00022597"/>
    </source>
</evidence>
<feature type="transmembrane region" description="Helical" evidence="10">
    <location>
        <begin position="27"/>
        <end position="44"/>
    </location>
</feature>
<keyword evidence="6 10" id="KW-0812">Transmembrane</keyword>
<evidence type="ECO:0000256" key="5">
    <source>
        <dbReference type="ARBA" id="ARBA00022683"/>
    </source>
</evidence>
<feature type="transmembrane region" description="Helical" evidence="10">
    <location>
        <begin position="268"/>
        <end position="288"/>
    </location>
</feature>
<feature type="transmembrane region" description="Helical" evidence="10">
    <location>
        <begin position="295"/>
        <end position="312"/>
    </location>
</feature>
<dbReference type="RefSeq" id="WP_184695726.1">
    <property type="nucleotide sequence ID" value="NZ_JACHJN010000010.1"/>
</dbReference>
<keyword evidence="3" id="KW-1003">Cell membrane</keyword>
<evidence type="ECO:0000256" key="10">
    <source>
        <dbReference type="SAM" id="Phobius"/>
    </source>
</evidence>
<feature type="transmembrane region" description="Helical" evidence="10">
    <location>
        <begin position="372"/>
        <end position="392"/>
    </location>
</feature>
<gene>
    <name evidence="12" type="ORF">FHS29_005748</name>
</gene>
<proteinExistence type="predicted"/>
<evidence type="ECO:0000256" key="1">
    <source>
        <dbReference type="ARBA" id="ARBA00004651"/>
    </source>
</evidence>
<feature type="domain" description="PTS EIIC type-1" evidence="11">
    <location>
        <begin position="14"/>
        <end position="404"/>
    </location>
</feature>
<feature type="compositionally biased region" description="Basic and acidic residues" evidence="9">
    <location>
        <begin position="420"/>
        <end position="437"/>
    </location>
</feature>
<dbReference type="AlphaFoldDB" id="A0A841CSK1"/>
<evidence type="ECO:0000313" key="13">
    <source>
        <dbReference type="Proteomes" id="UP000547510"/>
    </source>
</evidence>
<accession>A0A841CSK1</accession>
<dbReference type="PANTHER" id="PTHR30009">
    <property type="entry name" value="CYTOCHROME C-TYPE SYNTHESIS PROTEIN AND PTS TRANSMEMBRANE COMPONENT"/>
    <property type="match status" value="1"/>
</dbReference>
<keyword evidence="13" id="KW-1185">Reference proteome</keyword>
<feature type="transmembrane region" description="Helical" evidence="10">
    <location>
        <begin position="124"/>
        <end position="148"/>
    </location>
</feature>
<dbReference type="InterPro" id="IPR003352">
    <property type="entry name" value="PTS_EIIC"/>
</dbReference>
<evidence type="ECO:0000259" key="11">
    <source>
        <dbReference type="PROSITE" id="PS51103"/>
    </source>
</evidence>
<keyword evidence="4" id="KW-0762">Sugar transport</keyword>
<keyword evidence="5" id="KW-0598">Phosphotransferase system</keyword>
<dbReference type="InterPro" id="IPR050429">
    <property type="entry name" value="PTS_Glucose_EIICBA"/>
</dbReference>
<dbReference type="Proteomes" id="UP000547510">
    <property type="component" value="Unassembled WGS sequence"/>
</dbReference>